<keyword evidence="2" id="KW-1185">Reference proteome</keyword>
<protein>
    <submittedName>
        <fullName evidence="1">DUF934 domain-containing protein</fullName>
    </submittedName>
</protein>
<comment type="caution">
    <text evidence="1">The sequence shown here is derived from an EMBL/GenBank/DDBJ whole genome shotgun (WGS) entry which is preliminary data.</text>
</comment>
<accession>A0ABT0PFQ6</accession>
<dbReference type="PIRSF" id="PIRSF030820">
    <property type="entry name" value="UCP030820"/>
    <property type="match status" value="1"/>
</dbReference>
<gene>
    <name evidence="1" type="ORF">M3P05_07815</name>
</gene>
<evidence type="ECO:0000313" key="1">
    <source>
        <dbReference type="EMBL" id="MCL6269846.1"/>
    </source>
</evidence>
<name>A0ABT0PFQ6_9GAMM</name>
<proteinExistence type="predicted"/>
<dbReference type="Pfam" id="PF06073">
    <property type="entry name" value="DUF934"/>
    <property type="match status" value="1"/>
</dbReference>
<sequence>MKQAIELTTEAQFSWAIAPSEQKAPFQENTLVSPEQLTSVNKEDRWKLGLITSADTPIDSVGELVKDVPVVAINFHAFTDGRGFTLARLLRERLDFTGKIIATGQFLPDQVHYFARCGFSGFVLPDQESVDTSRTSLNAFSEAYQISWDRPEPLFRRM</sequence>
<dbReference type="InterPro" id="IPR008318">
    <property type="entry name" value="UCP030820"/>
</dbReference>
<reference evidence="1 2" key="1">
    <citation type="submission" date="2022-05" db="EMBL/GenBank/DDBJ databases">
        <authorList>
            <person name="Park J.-S."/>
        </authorList>
    </citation>
    <scope>NUCLEOTIDE SEQUENCE [LARGE SCALE GENOMIC DNA]</scope>
    <source>
        <strain evidence="1 2">2012CJ34-2</strain>
    </source>
</reference>
<dbReference type="Proteomes" id="UP001203338">
    <property type="component" value="Unassembled WGS sequence"/>
</dbReference>
<evidence type="ECO:0000313" key="2">
    <source>
        <dbReference type="Proteomes" id="UP001203338"/>
    </source>
</evidence>
<dbReference type="EMBL" id="JAMFLX010000008">
    <property type="protein sequence ID" value="MCL6269846.1"/>
    <property type="molecule type" value="Genomic_DNA"/>
</dbReference>
<organism evidence="1 2">
    <name type="scientific">Parendozoicomonas callyspongiae</name>
    <dbReference type="NCBI Taxonomy" id="2942213"/>
    <lineage>
        <taxon>Bacteria</taxon>
        <taxon>Pseudomonadati</taxon>
        <taxon>Pseudomonadota</taxon>
        <taxon>Gammaproteobacteria</taxon>
        <taxon>Oceanospirillales</taxon>
        <taxon>Endozoicomonadaceae</taxon>
        <taxon>Parendozoicomonas</taxon>
    </lineage>
</organism>
<dbReference type="RefSeq" id="WP_249698945.1">
    <property type="nucleotide sequence ID" value="NZ_JAMFLX010000008.1"/>
</dbReference>